<proteinExistence type="predicted"/>
<dbReference type="EMBL" id="AP024238">
    <property type="protein sequence ID" value="BCO26356.1"/>
    <property type="molecule type" value="Genomic_DNA"/>
</dbReference>
<reference evidence="1 2" key="1">
    <citation type="journal article" date="2021" name="Microbiol. Spectr.">
        <title>A Single Bacterium Capable of Oxidation and Reduction of Iron at Circumneutral pH.</title>
        <authorList>
            <person name="Kato S."/>
            <person name="Ohkuma M."/>
        </authorList>
    </citation>
    <scope>NUCLEOTIDE SEQUENCE [LARGE SCALE GENOMIC DNA]</scope>
    <source>
        <strain evidence="1 2">MIZ03</strain>
    </source>
</reference>
<keyword evidence="2" id="KW-1185">Reference proteome</keyword>
<gene>
    <name evidence="1" type="ORF">MIZ03_1236</name>
</gene>
<organism evidence="1 2">
    <name type="scientific">Rhodoferax lithotrophicus</name>
    <dbReference type="NCBI Taxonomy" id="2798804"/>
    <lineage>
        <taxon>Bacteria</taxon>
        <taxon>Pseudomonadati</taxon>
        <taxon>Pseudomonadota</taxon>
        <taxon>Betaproteobacteria</taxon>
        <taxon>Burkholderiales</taxon>
        <taxon>Comamonadaceae</taxon>
        <taxon>Rhodoferax</taxon>
    </lineage>
</organism>
<dbReference type="Proteomes" id="UP000824366">
    <property type="component" value="Chromosome"/>
</dbReference>
<evidence type="ECO:0000313" key="2">
    <source>
        <dbReference type="Proteomes" id="UP000824366"/>
    </source>
</evidence>
<accession>A0ABN6D6D1</accession>
<sequence length="42" mass="4542">MKSTTFGEKPAFDATHFVAIFLSENCGLVSSLRAPTEACKHV</sequence>
<evidence type="ECO:0000313" key="1">
    <source>
        <dbReference type="EMBL" id="BCO26356.1"/>
    </source>
</evidence>
<protein>
    <submittedName>
        <fullName evidence="1">Uncharacterized protein</fullName>
    </submittedName>
</protein>
<name>A0ABN6D6D1_9BURK</name>